<proteinExistence type="predicted"/>
<name>A0A8S2ER44_9BILA</name>
<protein>
    <submittedName>
        <fullName evidence="1">Uncharacterized protein</fullName>
    </submittedName>
</protein>
<dbReference type="Proteomes" id="UP000677228">
    <property type="component" value="Unassembled WGS sequence"/>
</dbReference>
<sequence length="118" mass="13745">MLERPKRLHIPEQALQLTDWNGQCLQKAALGLLCPGCFVRCIVSNLNGGWEAIYFKIIKIKDGTYWGETQPTYRTHIVEGDLENGKIFTFRSKHIMEVPISWQPKSLQRRMIKYLIPE</sequence>
<organism evidence="1 3">
    <name type="scientific">Didymodactylos carnosus</name>
    <dbReference type="NCBI Taxonomy" id="1234261"/>
    <lineage>
        <taxon>Eukaryota</taxon>
        <taxon>Metazoa</taxon>
        <taxon>Spiralia</taxon>
        <taxon>Gnathifera</taxon>
        <taxon>Rotifera</taxon>
        <taxon>Eurotatoria</taxon>
        <taxon>Bdelloidea</taxon>
        <taxon>Philodinida</taxon>
        <taxon>Philodinidae</taxon>
        <taxon>Didymodactylos</taxon>
    </lineage>
</organism>
<gene>
    <name evidence="1" type="ORF">OVA965_LOCUS27908</name>
    <name evidence="2" type="ORF">TMI583_LOCUS28655</name>
</gene>
<comment type="caution">
    <text evidence="1">The sequence shown here is derived from an EMBL/GenBank/DDBJ whole genome shotgun (WGS) entry which is preliminary data.</text>
</comment>
<reference evidence="1" key="1">
    <citation type="submission" date="2021-02" db="EMBL/GenBank/DDBJ databases">
        <authorList>
            <person name="Nowell W R."/>
        </authorList>
    </citation>
    <scope>NUCLEOTIDE SEQUENCE</scope>
</reference>
<dbReference type="EMBL" id="CAJOBA010040269">
    <property type="protein sequence ID" value="CAF4091960.1"/>
    <property type="molecule type" value="Genomic_DNA"/>
</dbReference>
<dbReference type="EMBL" id="CAJNOK010018703">
    <property type="protein sequence ID" value="CAF1286956.1"/>
    <property type="molecule type" value="Genomic_DNA"/>
</dbReference>
<accession>A0A8S2ER44</accession>
<evidence type="ECO:0000313" key="1">
    <source>
        <dbReference type="EMBL" id="CAF1286956.1"/>
    </source>
</evidence>
<evidence type="ECO:0000313" key="2">
    <source>
        <dbReference type="EMBL" id="CAF4091960.1"/>
    </source>
</evidence>
<dbReference type="AlphaFoldDB" id="A0A8S2ER44"/>
<dbReference type="Proteomes" id="UP000682733">
    <property type="component" value="Unassembled WGS sequence"/>
</dbReference>
<evidence type="ECO:0000313" key="3">
    <source>
        <dbReference type="Proteomes" id="UP000677228"/>
    </source>
</evidence>